<organism evidence="1 2">
    <name type="scientific">Pectinatus brassicae</name>
    <dbReference type="NCBI Taxonomy" id="862415"/>
    <lineage>
        <taxon>Bacteria</taxon>
        <taxon>Bacillati</taxon>
        <taxon>Bacillota</taxon>
        <taxon>Negativicutes</taxon>
        <taxon>Selenomonadales</taxon>
        <taxon>Selenomonadaceae</taxon>
        <taxon>Pectinatus</taxon>
    </lineage>
</organism>
<keyword evidence="2" id="KW-1185">Reference proteome</keyword>
<dbReference type="GO" id="GO:0016740">
    <property type="term" value="F:transferase activity"/>
    <property type="evidence" value="ECO:0007669"/>
    <property type="project" value="UniProtKB-KW"/>
</dbReference>
<reference evidence="1 2" key="1">
    <citation type="submission" date="2020-08" db="EMBL/GenBank/DDBJ databases">
        <title>Genomic Encyclopedia of Type Strains, Phase IV (KMG-IV): sequencing the most valuable type-strain genomes for metagenomic binning, comparative biology and taxonomic classification.</title>
        <authorList>
            <person name="Goeker M."/>
        </authorList>
    </citation>
    <scope>NUCLEOTIDE SEQUENCE [LARGE SCALE GENOMIC DNA]</scope>
    <source>
        <strain evidence="1 2">DSM 24661</strain>
    </source>
</reference>
<protein>
    <submittedName>
        <fullName evidence="1">Sulfur relay (Sulfurtransferase) DsrF/TusC family protein</fullName>
    </submittedName>
</protein>
<sequence>MEIISRYLEKNPEKTIFIARELYLKKFSEMTEASFLKTMERMNQMGKLIRLSRGVYCKPRQTRFGAVPAGEYEITAYFIGDNNRYGFETGYRLYNKYRLTTQISKQIEIYTQKSHVTQGKIKNIRLNKLTSFYQPEMLPTIELLEILENYQKIEDFNQRNFIAYCNKIVKNFDENIFARIYDQMGYKKRTIAFLKEILDAYGIRNTLKQYLNATSKYNIPQWESKYGA</sequence>
<evidence type="ECO:0000313" key="1">
    <source>
        <dbReference type="EMBL" id="MBB5336868.1"/>
    </source>
</evidence>
<dbReference type="AlphaFoldDB" id="A0A840UQ84"/>
<dbReference type="RefSeq" id="WP_183862197.1">
    <property type="nucleotide sequence ID" value="NZ_JACHFH010000026.1"/>
</dbReference>
<proteinExistence type="predicted"/>
<dbReference type="EMBL" id="JACHFH010000026">
    <property type="protein sequence ID" value="MBB5336868.1"/>
    <property type="molecule type" value="Genomic_DNA"/>
</dbReference>
<name>A0A840UQ84_9FIRM</name>
<accession>A0A840UQ84</accession>
<evidence type="ECO:0000313" key="2">
    <source>
        <dbReference type="Proteomes" id="UP000559117"/>
    </source>
</evidence>
<dbReference type="Proteomes" id="UP000559117">
    <property type="component" value="Unassembled WGS sequence"/>
</dbReference>
<keyword evidence="1" id="KW-0808">Transferase</keyword>
<comment type="caution">
    <text evidence="1">The sequence shown here is derived from an EMBL/GenBank/DDBJ whole genome shotgun (WGS) entry which is preliminary data.</text>
</comment>
<gene>
    <name evidence="1" type="ORF">HNR32_002023</name>
</gene>